<accession>A0A7R7HX99</accession>
<name>A0A7R7HX99_9ACTN</name>
<evidence type="ECO:0000313" key="1">
    <source>
        <dbReference type="EMBL" id="BCJ35718.1"/>
    </source>
</evidence>
<organism evidence="1 2">
    <name type="scientific">Actinocatenispora thailandica</name>
    <dbReference type="NCBI Taxonomy" id="227318"/>
    <lineage>
        <taxon>Bacteria</taxon>
        <taxon>Bacillati</taxon>
        <taxon>Actinomycetota</taxon>
        <taxon>Actinomycetes</taxon>
        <taxon>Micromonosporales</taxon>
        <taxon>Micromonosporaceae</taxon>
        <taxon>Actinocatenispora</taxon>
    </lineage>
</organism>
<protein>
    <submittedName>
        <fullName evidence="1">Uncharacterized protein</fullName>
    </submittedName>
</protein>
<proteinExistence type="predicted"/>
<gene>
    <name evidence="1" type="ORF">Athai_32210</name>
</gene>
<dbReference type="EMBL" id="AP023355">
    <property type="protein sequence ID" value="BCJ35718.1"/>
    <property type="molecule type" value="Genomic_DNA"/>
</dbReference>
<dbReference type="KEGG" id="atl:Athai_32210"/>
<evidence type="ECO:0000313" key="2">
    <source>
        <dbReference type="Proteomes" id="UP000611640"/>
    </source>
</evidence>
<reference evidence="1 2" key="1">
    <citation type="submission" date="2020-08" db="EMBL/GenBank/DDBJ databases">
        <title>Whole genome shotgun sequence of Actinocatenispora thailandica NBRC 105041.</title>
        <authorList>
            <person name="Komaki H."/>
            <person name="Tamura T."/>
        </authorList>
    </citation>
    <scope>NUCLEOTIDE SEQUENCE [LARGE SCALE GENOMIC DNA]</scope>
    <source>
        <strain evidence="1 2">NBRC 105041</strain>
    </source>
</reference>
<dbReference type="AlphaFoldDB" id="A0A7R7HX99"/>
<sequence>MWRILGLSDCRAQNGDSFELSPDLATTFARAGGIRCLPAELSSYALFLDEYEAGR</sequence>
<dbReference type="Proteomes" id="UP000611640">
    <property type="component" value="Chromosome"/>
</dbReference>
<keyword evidence="2" id="KW-1185">Reference proteome</keyword>